<name>A0A2A9CS79_9ACTN</name>
<accession>A0A2A9CS79</accession>
<dbReference type="GO" id="GO:0006281">
    <property type="term" value="P:DNA repair"/>
    <property type="evidence" value="ECO:0007669"/>
    <property type="project" value="InterPro"/>
</dbReference>
<sequence>MADLSDSILLAAAAIPSGRVSSYGDLAKVVGCGPRLVARVLSTSGGSTCWWRVVRSDGTIAAPYVVEASELLAGEGVVVRDGRVEMARFRAEL</sequence>
<proteinExistence type="predicted"/>
<dbReference type="InterPro" id="IPR036217">
    <property type="entry name" value="MethylDNA_cys_MeTrfase_DNAb"/>
</dbReference>
<comment type="caution">
    <text evidence="3">The sequence shown here is derived from an EMBL/GenBank/DDBJ whole genome shotgun (WGS) entry which is preliminary data.</text>
</comment>
<dbReference type="GO" id="GO:0003824">
    <property type="term" value="F:catalytic activity"/>
    <property type="evidence" value="ECO:0007669"/>
    <property type="project" value="InterPro"/>
</dbReference>
<feature type="domain" description="Methylated-DNA-[protein]-cysteine S-methyltransferase DNA binding" evidence="2">
    <location>
        <begin position="6"/>
        <end position="77"/>
    </location>
</feature>
<dbReference type="Proteomes" id="UP000226079">
    <property type="component" value="Unassembled WGS sequence"/>
</dbReference>
<dbReference type="OrthoDB" id="9132167at2"/>
<dbReference type="PANTHER" id="PTHR42942:SF1">
    <property type="entry name" value="ALKYLTRANSFERASE-LIKE PROTEIN 1"/>
    <property type="match status" value="1"/>
</dbReference>
<dbReference type="InterPro" id="IPR036388">
    <property type="entry name" value="WH-like_DNA-bd_sf"/>
</dbReference>
<organism evidence="3 4">
    <name type="scientific">Propionicimonas paludicola</name>
    <dbReference type="NCBI Taxonomy" id="185243"/>
    <lineage>
        <taxon>Bacteria</taxon>
        <taxon>Bacillati</taxon>
        <taxon>Actinomycetota</taxon>
        <taxon>Actinomycetes</taxon>
        <taxon>Propionibacteriales</taxon>
        <taxon>Nocardioidaceae</taxon>
        <taxon>Propionicimonas</taxon>
    </lineage>
</organism>
<reference evidence="3 4" key="1">
    <citation type="submission" date="2017-10" db="EMBL/GenBank/DDBJ databases">
        <title>Sequencing the genomes of 1000 actinobacteria strains.</title>
        <authorList>
            <person name="Klenk H.-P."/>
        </authorList>
    </citation>
    <scope>NUCLEOTIDE SEQUENCE [LARGE SCALE GENOMIC DNA]</scope>
    <source>
        <strain evidence="3 4">DSM 15597</strain>
    </source>
</reference>
<keyword evidence="4" id="KW-1185">Reference proteome</keyword>
<evidence type="ECO:0000313" key="3">
    <source>
        <dbReference type="EMBL" id="PFG17041.1"/>
    </source>
</evidence>
<evidence type="ECO:0000313" key="4">
    <source>
        <dbReference type="Proteomes" id="UP000226079"/>
    </source>
</evidence>
<gene>
    <name evidence="3" type="ORF">ATK74_1600</name>
</gene>
<dbReference type="InterPro" id="IPR014048">
    <property type="entry name" value="MethylDNA_cys_MeTrfase_DNA-bd"/>
</dbReference>
<dbReference type="PANTHER" id="PTHR42942">
    <property type="entry name" value="6-O-METHYLGUANINE DNA METHYLTRANSFERASE"/>
    <property type="match status" value="1"/>
</dbReference>
<dbReference type="SUPFAM" id="SSF46767">
    <property type="entry name" value="Methylated DNA-protein cysteine methyltransferase, C-terminal domain"/>
    <property type="match status" value="1"/>
</dbReference>
<dbReference type="AlphaFoldDB" id="A0A2A9CS79"/>
<keyword evidence="1" id="KW-0227">DNA damage</keyword>
<protein>
    <submittedName>
        <fullName evidence="3">Alkylated DNA nucleotide flippase Atl1</fullName>
    </submittedName>
</protein>
<dbReference type="EMBL" id="PDJC01000001">
    <property type="protein sequence ID" value="PFG17041.1"/>
    <property type="molecule type" value="Genomic_DNA"/>
</dbReference>
<dbReference type="Pfam" id="PF01035">
    <property type="entry name" value="DNA_binding_1"/>
    <property type="match status" value="1"/>
</dbReference>
<evidence type="ECO:0000259" key="2">
    <source>
        <dbReference type="Pfam" id="PF01035"/>
    </source>
</evidence>
<dbReference type="InterPro" id="IPR052520">
    <property type="entry name" value="ATL_DNA_repair"/>
</dbReference>
<dbReference type="CDD" id="cd06445">
    <property type="entry name" value="ATase"/>
    <property type="match status" value="1"/>
</dbReference>
<dbReference type="Gene3D" id="1.10.10.10">
    <property type="entry name" value="Winged helix-like DNA-binding domain superfamily/Winged helix DNA-binding domain"/>
    <property type="match status" value="1"/>
</dbReference>
<evidence type="ECO:0000256" key="1">
    <source>
        <dbReference type="ARBA" id="ARBA00022763"/>
    </source>
</evidence>